<dbReference type="EMBL" id="LWDE02000059">
    <property type="protein sequence ID" value="KAE8254247.1"/>
    <property type="molecule type" value="Genomic_DNA"/>
</dbReference>
<reference evidence="1" key="1">
    <citation type="submission" date="2016-04" db="EMBL/GenBank/DDBJ databases">
        <authorList>
            <person name="Nguyen H.D."/>
            <person name="Samba Siva P."/>
            <person name="Cullis J."/>
            <person name="Levesque C.A."/>
            <person name="Hambleton S."/>
        </authorList>
    </citation>
    <scope>NUCLEOTIDE SEQUENCE</scope>
    <source>
        <strain evidence="1">DAOMC 236426</strain>
    </source>
</reference>
<dbReference type="PANTHER" id="PTHR33050:SF7">
    <property type="entry name" value="RIBONUCLEASE H"/>
    <property type="match status" value="1"/>
</dbReference>
<keyword evidence="2" id="KW-1185">Reference proteome</keyword>
<evidence type="ECO:0000313" key="1">
    <source>
        <dbReference type="EMBL" id="KAE8254247.1"/>
    </source>
</evidence>
<name>A0A8X7MZ36_9BASI</name>
<sequence>MARDLEPYLMELARFSATFPVDNFYMKLHVPEPLRNDMTLWVRALVETPFIRSFDVPEKVFPDDVWVDASTEWGVGVVVGELWSAWKWRPGWQSESRHIGWAEAVALELGLLAAFACGASRALIRFWSDNHGVIGAYKKGRSLGRQANTVLKRVLAAEKREMSRLDIKYIESANNPADAPSRGECLPGKRLPHFKIPPLVQHFLEEIPIQE</sequence>
<dbReference type="AlphaFoldDB" id="A0A8X7MZ36"/>
<reference evidence="1" key="2">
    <citation type="journal article" date="2019" name="IMA Fungus">
        <title>Genome sequencing and comparison of five Tilletia species to identify candidate genes for the detection of regulated species infecting wheat.</title>
        <authorList>
            <person name="Nguyen H.D.T."/>
            <person name="Sultana T."/>
            <person name="Kesanakurti P."/>
            <person name="Hambleton S."/>
        </authorList>
    </citation>
    <scope>NUCLEOTIDE SEQUENCE</scope>
    <source>
        <strain evidence="1">DAOMC 236426</strain>
    </source>
</reference>
<accession>A0A8X7MZ36</accession>
<proteinExistence type="predicted"/>
<organism evidence="1 2">
    <name type="scientific">Tilletia controversa</name>
    <name type="common">dwarf bunt fungus</name>
    <dbReference type="NCBI Taxonomy" id="13291"/>
    <lineage>
        <taxon>Eukaryota</taxon>
        <taxon>Fungi</taxon>
        <taxon>Dikarya</taxon>
        <taxon>Basidiomycota</taxon>
        <taxon>Ustilaginomycotina</taxon>
        <taxon>Exobasidiomycetes</taxon>
        <taxon>Tilletiales</taxon>
        <taxon>Tilletiaceae</taxon>
        <taxon>Tilletia</taxon>
    </lineage>
</organism>
<gene>
    <name evidence="1" type="ORF">A4X06_0g1001</name>
</gene>
<comment type="caution">
    <text evidence="1">The sequence shown here is derived from an EMBL/GenBank/DDBJ whole genome shotgun (WGS) entry which is preliminary data.</text>
</comment>
<protein>
    <submittedName>
        <fullName evidence="1">Uncharacterized protein</fullName>
    </submittedName>
</protein>
<dbReference type="Proteomes" id="UP000077684">
    <property type="component" value="Unassembled WGS sequence"/>
</dbReference>
<dbReference type="InterPro" id="IPR052055">
    <property type="entry name" value="Hepadnavirus_pol/RT"/>
</dbReference>
<dbReference type="PANTHER" id="PTHR33050">
    <property type="entry name" value="REVERSE TRANSCRIPTASE DOMAIN-CONTAINING PROTEIN"/>
    <property type="match status" value="1"/>
</dbReference>
<evidence type="ECO:0000313" key="2">
    <source>
        <dbReference type="Proteomes" id="UP000077684"/>
    </source>
</evidence>